<organism evidence="1">
    <name type="scientific">mine drainage metagenome</name>
    <dbReference type="NCBI Taxonomy" id="410659"/>
    <lineage>
        <taxon>unclassified sequences</taxon>
        <taxon>metagenomes</taxon>
        <taxon>ecological metagenomes</taxon>
    </lineage>
</organism>
<evidence type="ECO:0000313" key="1">
    <source>
        <dbReference type="EMBL" id="CBH99422.1"/>
    </source>
</evidence>
<dbReference type="EMBL" id="CABN01000014">
    <property type="protein sequence ID" value="CBH99422.1"/>
    <property type="molecule type" value="Genomic_DNA"/>
</dbReference>
<proteinExistence type="predicted"/>
<gene>
    <name evidence="1" type="ORF">CARN3_0341</name>
</gene>
<reference evidence="1" key="1">
    <citation type="submission" date="2009-10" db="EMBL/GenBank/DDBJ databases">
        <title>Diversity of trophic interactions inside an arsenic-rich microbial ecosystem.</title>
        <authorList>
            <person name="Bertin P.N."/>
            <person name="Heinrich-Salmeron A."/>
            <person name="Pelletier E."/>
            <person name="Goulhen-Chollet F."/>
            <person name="Arsene-Ploetze F."/>
            <person name="Gallien S."/>
            <person name="Calteau A."/>
            <person name="Vallenet D."/>
            <person name="Casiot C."/>
            <person name="Chane-Woon-Ming B."/>
            <person name="Giloteaux L."/>
            <person name="Barakat M."/>
            <person name="Bonnefoy V."/>
            <person name="Bruneel O."/>
            <person name="Chandler M."/>
            <person name="Cleiss J."/>
            <person name="Duran R."/>
            <person name="Elbaz-Poulichet F."/>
            <person name="Fonknechten N."/>
            <person name="Lauga B."/>
            <person name="Mornico D."/>
            <person name="Ortet P."/>
            <person name="Schaeffer C."/>
            <person name="Siguier P."/>
            <person name="Alexander Thil Smith A."/>
            <person name="Van Dorsselaer A."/>
            <person name="Weissenbach J."/>
            <person name="Medigue C."/>
            <person name="Le Paslier D."/>
        </authorList>
    </citation>
    <scope>NUCLEOTIDE SEQUENCE</scope>
</reference>
<dbReference type="AlphaFoldDB" id="E6PWW3"/>
<comment type="caution">
    <text evidence="1">The sequence shown here is derived from an EMBL/GenBank/DDBJ whole genome shotgun (WGS) entry which is preliminary data.</text>
</comment>
<sequence length="254" mass="27018">MRQRQEVQEVLSGVRRLQSVAPSIPFFISDREGARAVSVGVLTFGENAGFPPMHSTVRVMDGAHKILLTLDMKTLQRPRQLVVRTSGRTLYGTLPLVLCETDEAGFEERFDCGESVEDIGVDGFVHLNDGERFHGVFRSCFAAAFSSQSEVGDVDALLPENRTDVADDAGDVEVAADEEGSFEGGFDVNGVEREQARLFAVEDGARGLAGAGAVMNGDGEHVGGASARGGFLFLVEPDAALLGDGVSIDAIDIV</sequence>
<protein>
    <submittedName>
        <fullName evidence="1">Uncharacterized protein</fullName>
    </submittedName>
</protein>
<name>E6PWW3_9ZZZZ</name>
<accession>E6PWW3</accession>